<sequence>MQFMRIVHNALRSSSLVRAGPSIHGDYNLCDLVLSIADCATDARRDRVPETLKSKVQIMGGRKVLRTFCCSSSTPLTHADVRLFLADSFQYGVVYEDLKFNMAISERHELNPSNHLPGPTSRLVSIKAQSNTAELFSLDTAHEISLHVPEGSFGAIAYISLSRNKVGDTSDIFAMSDSSESISLQVTVHLKPEDLPKFWEAFEPTYKAVTAEPECTFFELYQAPDSPGTISWVENWSASKEWLMGVQLVKPYYRDYFAATEPLFIKPREAKLLKRVGAPFTMVKKTNGGLVIDFEVQAR</sequence>
<proteinExistence type="predicted"/>
<dbReference type="SUPFAM" id="SSF54909">
    <property type="entry name" value="Dimeric alpha+beta barrel"/>
    <property type="match status" value="1"/>
</dbReference>
<organism evidence="1">
    <name type="scientific">Aspergillus niger</name>
    <dbReference type="NCBI Taxonomy" id="5061"/>
    <lineage>
        <taxon>Eukaryota</taxon>
        <taxon>Fungi</taxon>
        <taxon>Dikarya</taxon>
        <taxon>Ascomycota</taxon>
        <taxon>Pezizomycotina</taxon>
        <taxon>Eurotiomycetes</taxon>
        <taxon>Eurotiomycetidae</taxon>
        <taxon>Eurotiales</taxon>
        <taxon>Aspergillaceae</taxon>
        <taxon>Aspergillus</taxon>
        <taxon>Aspergillus subgen. Circumdati</taxon>
    </lineage>
</organism>
<evidence type="ECO:0008006" key="2">
    <source>
        <dbReference type="Google" id="ProtNLM"/>
    </source>
</evidence>
<evidence type="ECO:0000313" key="1">
    <source>
        <dbReference type="RefSeq" id="XP_001391232.3"/>
    </source>
</evidence>
<dbReference type="VEuPathDB" id="FungiDB:An07g01450"/>
<reference evidence="1" key="1">
    <citation type="submission" date="2025-02" db="EMBL/GenBank/DDBJ databases">
        <authorList>
            <consortium name="NCBI Genome Project"/>
        </authorList>
    </citation>
    <scope>NUCLEOTIDE SEQUENCE</scope>
</reference>
<name>A0AAJ6QC68_ASPNG</name>
<dbReference type="InterPro" id="IPR011008">
    <property type="entry name" value="Dimeric_a/b-barrel"/>
</dbReference>
<dbReference type="GeneID" id="4981412"/>
<protein>
    <recommendedName>
        <fullName evidence="2">ABM domain-containing protein</fullName>
    </recommendedName>
</protein>
<dbReference type="RefSeq" id="XP_001391232.3">
    <property type="nucleotide sequence ID" value="XM_001391195.3"/>
</dbReference>
<dbReference type="AlphaFoldDB" id="A0AAJ6QC68"/>
<accession>A0AAJ6QC68</accession>
<dbReference type="KEGG" id="ang:An07g01450"/>
<dbReference type="Gene3D" id="3.30.70.100">
    <property type="match status" value="1"/>
</dbReference>
<gene>
    <name evidence="1" type="ORF">An07g01450</name>
</gene>
<reference evidence="1" key="2">
    <citation type="submission" date="2025-08" db="UniProtKB">
        <authorList>
            <consortium name="RefSeq"/>
        </authorList>
    </citation>
    <scope>IDENTIFICATION</scope>
</reference>